<dbReference type="GO" id="GO:0015293">
    <property type="term" value="F:symporter activity"/>
    <property type="evidence" value="ECO:0007669"/>
    <property type="project" value="UniProtKB-KW"/>
</dbReference>
<dbReference type="PANTHER" id="PTHR11616:SF240">
    <property type="entry name" value="BLOATED TUBULES, ISOFORM B-RELATED"/>
    <property type="match status" value="1"/>
</dbReference>
<dbReference type="HOGENOM" id="CLU_006855_9_5_1"/>
<evidence type="ECO:0000256" key="8">
    <source>
        <dbReference type="RuleBase" id="RU003732"/>
    </source>
</evidence>
<evidence type="ECO:0000256" key="7">
    <source>
        <dbReference type="PIRSR" id="PIRSR600175-2"/>
    </source>
</evidence>
<feature type="binding site" evidence="6">
    <location>
        <position position="551"/>
    </location>
    <ligand>
        <name>Na(+)</name>
        <dbReference type="ChEBI" id="CHEBI:29101"/>
        <label>1</label>
    </ligand>
</feature>
<gene>
    <name evidence="11" type="ORF">CGI_10012490</name>
</gene>
<dbReference type="InterPro" id="IPR000175">
    <property type="entry name" value="Na/ntran_symport"/>
</dbReference>
<evidence type="ECO:0000313" key="11">
    <source>
        <dbReference type="EMBL" id="EKC35348.1"/>
    </source>
</evidence>
<name>K1QN64_MAGGI</name>
<feature type="binding site" evidence="6">
    <location>
        <position position="222"/>
    </location>
    <ligand>
        <name>Na(+)</name>
        <dbReference type="ChEBI" id="CHEBI:29101"/>
        <label>1</label>
    </ligand>
</feature>
<keyword evidence="7" id="KW-1015">Disulfide bond</keyword>
<evidence type="ECO:0000256" key="9">
    <source>
        <dbReference type="SAM" id="MobiDB-lite"/>
    </source>
</evidence>
<feature type="compositionally biased region" description="Polar residues" evidence="9">
    <location>
        <begin position="25"/>
        <end position="45"/>
    </location>
</feature>
<comment type="similarity">
    <text evidence="8">Belongs to the sodium:neurotransmitter symporter (SNF) (TC 2.A.22) family.</text>
</comment>
<dbReference type="GO" id="GO:0006865">
    <property type="term" value="P:amino acid transport"/>
    <property type="evidence" value="ECO:0007669"/>
    <property type="project" value="TreeGrafter"/>
</dbReference>
<dbReference type="Pfam" id="PF00209">
    <property type="entry name" value="SNF"/>
    <property type="match status" value="2"/>
</dbReference>
<comment type="subcellular location">
    <subcellularLocation>
        <location evidence="1">Membrane</location>
        <topology evidence="1">Multi-pass membrane protein</topology>
    </subcellularLocation>
</comment>
<dbReference type="InterPro" id="IPR037272">
    <property type="entry name" value="SNS_sf"/>
</dbReference>
<evidence type="ECO:0000256" key="4">
    <source>
        <dbReference type="ARBA" id="ARBA00022989"/>
    </source>
</evidence>
<dbReference type="GO" id="GO:0005886">
    <property type="term" value="C:plasma membrane"/>
    <property type="evidence" value="ECO:0007669"/>
    <property type="project" value="TreeGrafter"/>
</dbReference>
<feature type="binding site" evidence="6">
    <location>
        <position position="622"/>
    </location>
    <ligand>
        <name>Na(+)</name>
        <dbReference type="ChEBI" id="CHEBI:29101"/>
        <label>1</label>
    </ligand>
</feature>
<feature type="transmembrane region" description="Helical" evidence="10">
    <location>
        <begin position="722"/>
        <end position="748"/>
    </location>
</feature>
<reference evidence="11" key="1">
    <citation type="journal article" date="2012" name="Nature">
        <title>The oyster genome reveals stress adaptation and complexity of shell formation.</title>
        <authorList>
            <person name="Zhang G."/>
            <person name="Fang X."/>
            <person name="Guo X."/>
            <person name="Li L."/>
            <person name="Luo R."/>
            <person name="Xu F."/>
            <person name="Yang P."/>
            <person name="Zhang L."/>
            <person name="Wang X."/>
            <person name="Qi H."/>
            <person name="Xiong Z."/>
            <person name="Que H."/>
            <person name="Xie Y."/>
            <person name="Holland P.W."/>
            <person name="Paps J."/>
            <person name="Zhu Y."/>
            <person name="Wu F."/>
            <person name="Chen Y."/>
            <person name="Wang J."/>
            <person name="Peng C."/>
            <person name="Meng J."/>
            <person name="Yang L."/>
            <person name="Liu J."/>
            <person name="Wen B."/>
            <person name="Zhang N."/>
            <person name="Huang Z."/>
            <person name="Zhu Q."/>
            <person name="Feng Y."/>
            <person name="Mount A."/>
            <person name="Hedgecock D."/>
            <person name="Xu Z."/>
            <person name="Liu Y."/>
            <person name="Domazet-Loso T."/>
            <person name="Du Y."/>
            <person name="Sun X."/>
            <person name="Zhang S."/>
            <person name="Liu B."/>
            <person name="Cheng P."/>
            <person name="Jiang X."/>
            <person name="Li J."/>
            <person name="Fan D."/>
            <person name="Wang W."/>
            <person name="Fu W."/>
            <person name="Wang T."/>
            <person name="Wang B."/>
            <person name="Zhang J."/>
            <person name="Peng Z."/>
            <person name="Li Y."/>
            <person name="Li N."/>
            <person name="Wang J."/>
            <person name="Chen M."/>
            <person name="He Y."/>
            <person name="Tan F."/>
            <person name="Song X."/>
            <person name="Zheng Q."/>
            <person name="Huang R."/>
            <person name="Yang H."/>
            <person name="Du X."/>
            <person name="Chen L."/>
            <person name="Yang M."/>
            <person name="Gaffney P.M."/>
            <person name="Wang S."/>
            <person name="Luo L."/>
            <person name="She Z."/>
            <person name="Ming Y."/>
            <person name="Huang W."/>
            <person name="Zhang S."/>
            <person name="Huang B."/>
            <person name="Zhang Y."/>
            <person name="Qu T."/>
            <person name="Ni P."/>
            <person name="Miao G."/>
            <person name="Wang J."/>
            <person name="Wang Q."/>
            <person name="Steinberg C.E."/>
            <person name="Wang H."/>
            <person name="Li N."/>
            <person name="Qian L."/>
            <person name="Zhang G."/>
            <person name="Li Y."/>
            <person name="Yang H."/>
            <person name="Liu X."/>
            <person name="Wang J."/>
            <person name="Yin Y."/>
            <person name="Wang J."/>
        </authorList>
    </citation>
    <scope>NUCLEOTIDE SEQUENCE [LARGE SCALE GENOMIC DNA]</scope>
    <source>
        <strain evidence="11">05x7-T-G4-1.051#20</strain>
    </source>
</reference>
<organism evidence="11">
    <name type="scientific">Magallana gigas</name>
    <name type="common">Pacific oyster</name>
    <name type="synonym">Crassostrea gigas</name>
    <dbReference type="NCBI Taxonomy" id="29159"/>
    <lineage>
        <taxon>Eukaryota</taxon>
        <taxon>Metazoa</taxon>
        <taxon>Spiralia</taxon>
        <taxon>Lophotrochozoa</taxon>
        <taxon>Mollusca</taxon>
        <taxon>Bivalvia</taxon>
        <taxon>Autobranchia</taxon>
        <taxon>Pteriomorphia</taxon>
        <taxon>Ostreida</taxon>
        <taxon>Ostreoidea</taxon>
        <taxon>Ostreidae</taxon>
        <taxon>Magallana</taxon>
    </lineage>
</organism>
<dbReference type="PROSITE" id="PS50267">
    <property type="entry name" value="NA_NEUROTRAN_SYMP_3"/>
    <property type="match status" value="1"/>
</dbReference>
<feature type="binding site" evidence="6">
    <location>
        <position position="225"/>
    </location>
    <ligand>
        <name>Na(+)</name>
        <dbReference type="ChEBI" id="CHEBI:29101"/>
        <label>1</label>
    </ligand>
</feature>
<feature type="transmembrane region" description="Helical" evidence="10">
    <location>
        <begin position="434"/>
        <end position="454"/>
    </location>
</feature>
<feature type="region of interest" description="Disordered" evidence="9">
    <location>
        <begin position="809"/>
        <end position="837"/>
    </location>
</feature>
<keyword evidence="4 10" id="KW-1133">Transmembrane helix</keyword>
<evidence type="ECO:0000256" key="5">
    <source>
        <dbReference type="ARBA" id="ARBA00023136"/>
    </source>
</evidence>
<keyword evidence="5 10" id="KW-0472">Membrane</keyword>
<keyword evidence="2 8" id="KW-0813">Transport</keyword>
<dbReference type="PROSITE" id="PS00610">
    <property type="entry name" value="NA_NEUROTRAN_SYMP_1"/>
    <property type="match status" value="1"/>
</dbReference>
<feature type="binding site" evidence="6">
    <location>
        <position position="519"/>
    </location>
    <ligand>
        <name>Na(+)</name>
        <dbReference type="ChEBI" id="CHEBI:29101"/>
        <label>1</label>
    </ligand>
</feature>
<dbReference type="PANTHER" id="PTHR11616">
    <property type="entry name" value="SODIUM/CHLORIDE DEPENDENT TRANSPORTER"/>
    <property type="match status" value="1"/>
</dbReference>
<feature type="binding site" evidence="6">
    <location>
        <position position="229"/>
    </location>
    <ligand>
        <name>Na(+)</name>
        <dbReference type="ChEBI" id="CHEBI:29101"/>
        <label>1</label>
    </ligand>
</feature>
<evidence type="ECO:0000256" key="10">
    <source>
        <dbReference type="SAM" id="Phobius"/>
    </source>
</evidence>
<evidence type="ECO:0000256" key="6">
    <source>
        <dbReference type="PIRSR" id="PIRSR600175-1"/>
    </source>
</evidence>
<dbReference type="InParanoid" id="K1QN64"/>
<protein>
    <recommendedName>
        <fullName evidence="8">Transporter</fullName>
    </recommendedName>
</protein>
<keyword evidence="6" id="KW-0479">Metal-binding</keyword>
<dbReference type="SUPFAM" id="SSF161070">
    <property type="entry name" value="SNF-like"/>
    <property type="match status" value="1"/>
</dbReference>
<feature type="transmembrane region" description="Helical" evidence="10">
    <location>
        <begin position="243"/>
        <end position="263"/>
    </location>
</feature>
<feature type="transmembrane region" description="Helical" evidence="10">
    <location>
        <begin position="463"/>
        <end position="483"/>
    </location>
</feature>
<dbReference type="PRINTS" id="PR00176">
    <property type="entry name" value="NANEUSMPORT"/>
</dbReference>
<dbReference type="GO" id="GO:0046872">
    <property type="term" value="F:metal ion binding"/>
    <property type="evidence" value="ECO:0007669"/>
    <property type="project" value="UniProtKB-KW"/>
</dbReference>
<feature type="transmembrane region" description="Helical" evidence="10">
    <location>
        <begin position="545"/>
        <end position="566"/>
    </location>
</feature>
<evidence type="ECO:0000256" key="3">
    <source>
        <dbReference type="ARBA" id="ARBA00022692"/>
    </source>
</evidence>
<sequence length="857" mass="95629">MPKRKGMNERVRRLKKRQRMRDARQQQPIPSGDSTEQPYQSSASSCGEVDGAVSAALGYLPGQVSMGFPLKEEKPLARMQASLCEKMHPNALSSASSQGSRLCAQSGGMAPSPDSPPWVCTSPRVPEPDTVHVSGSAGQAQLGMSSSFIGDESSKIQIDAPRNLTRTKNAMINQICEKLKFTTVLDSLLPRKTGFLVVVKAKEEIERGNWTGKLDFILSCIGYAVGLGNVWRFPYLCYRNGGGAFLVPYAIMLFIAGIPLFFFELSFGQFASEGPVTVWKVSPFFMGIGWAMCLISAMVSIYYNVIIMYSIYYMFVSFVSIDTTLPWQTCTNIWNTENCRIKPYPKLSELNEINKTMELIGLNDKSCLNKTVDDVNSLFGTSLTSYMEFNSTMLQSNVTKQCEIKFRTASEEFWTRQVLQLQETPDGLYDIGDVSIRNLICLLFAWIFIFFCLMKGVKSSGKVVYFTATFPYIVLLLLLIRGVTLEGYYDGILFYIIPKWEEISKPKVWGDAATQIFYSLGVAFGGLLTMASYNKFKNNTLRDALLVSLINCSTSVFAGFAIFSLLGHMAFITNRLVEEVADSGPGLAFVAYPEGIAKLAEPWPPIVAFLFFFMIFTLGLDSQFAMMETVISGLSDVFPYYLRKHKTLFTFVACMIGFLLGIPQVCKGGIYVLTLMDWYSGSYNLMIVSLCELVAVCYVYGVNNFRRDIEMMLGGFPNVFWVYWYVTWCFITPVAIVFIVIMSGITYAPAYYTKYEGVYTFPDFAEGLGWLMVVSPLALIVGGMIVQSIRYGGVAKALKAQPDWGPALDENRTGRYSPRGEPDFSKDEPAGATNLGYVGEKGRPYVVNDKNGYDHRL</sequence>
<proteinExistence type="inferred from homology"/>
<feature type="region of interest" description="Disordered" evidence="9">
    <location>
        <begin position="94"/>
        <end position="117"/>
    </location>
</feature>
<keyword evidence="8" id="KW-0769">Symport</keyword>
<feature type="transmembrane region" description="Helical" evidence="10">
    <location>
        <begin position="682"/>
        <end position="701"/>
    </location>
</feature>
<feature type="disulfide bond" evidence="7">
    <location>
        <begin position="330"/>
        <end position="339"/>
    </location>
</feature>
<feature type="binding site" evidence="6">
    <location>
        <position position="621"/>
    </location>
    <ligand>
        <name>Na(+)</name>
        <dbReference type="ChEBI" id="CHEBI:29101"/>
        <label>1</label>
    </ligand>
</feature>
<feature type="compositionally biased region" description="Basic and acidic residues" evidence="9">
    <location>
        <begin position="809"/>
        <end position="829"/>
    </location>
</feature>
<evidence type="ECO:0000256" key="1">
    <source>
        <dbReference type="ARBA" id="ARBA00004141"/>
    </source>
</evidence>
<dbReference type="AlphaFoldDB" id="K1QN64"/>
<dbReference type="EMBL" id="JH815863">
    <property type="protein sequence ID" value="EKC35348.1"/>
    <property type="molecule type" value="Genomic_DNA"/>
</dbReference>
<feature type="transmembrane region" description="Helical" evidence="10">
    <location>
        <begin position="516"/>
        <end position="533"/>
    </location>
</feature>
<feature type="transmembrane region" description="Helical" evidence="10">
    <location>
        <begin position="648"/>
        <end position="670"/>
    </location>
</feature>
<accession>K1QN64</accession>
<feature type="transmembrane region" description="Helical" evidence="10">
    <location>
        <begin position="768"/>
        <end position="786"/>
    </location>
</feature>
<keyword evidence="3 8" id="KW-0812">Transmembrane</keyword>
<keyword evidence="6" id="KW-0915">Sodium</keyword>
<feature type="region of interest" description="Disordered" evidence="9">
    <location>
        <begin position="1"/>
        <end position="46"/>
    </location>
</feature>
<dbReference type="GO" id="GO:0035725">
    <property type="term" value="P:sodium ion transmembrane transport"/>
    <property type="evidence" value="ECO:0007669"/>
    <property type="project" value="TreeGrafter"/>
</dbReference>
<feature type="compositionally biased region" description="Basic and acidic residues" evidence="9">
    <location>
        <begin position="1"/>
        <end position="11"/>
    </location>
</feature>
<feature type="transmembrane region" description="Helical" evidence="10">
    <location>
        <begin position="284"/>
        <end position="312"/>
    </location>
</feature>
<feature type="transmembrane region" description="Helical" evidence="10">
    <location>
        <begin position="606"/>
        <end position="627"/>
    </location>
</feature>
<evidence type="ECO:0000256" key="2">
    <source>
        <dbReference type="ARBA" id="ARBA00022448"/>
    </source>
</evidence>
<feature type="binding site" evidence="6">
    <location>
        <position position="618"/>
    </location>
    <ligand>
        <name>Na(+)</name>
        <dbReference type="ChEBI" id="CHEBI:29101"/>
        <label>1</label>
    </ligand>
</feature>
<feature type="binding site" evidence="6">
    <location>
        <position position="224"/>
    </location>
    <ligand>
        <name>Na(+)</name>
        <dbReference type="ChEBI" id="CHEBI:29101"/>
        <label>1</label>
    </ligand>
</feature>